<dbReference type="InterPro" id="IPR018902">
    <property type="entry name" value="CMI2A-C-like_dom"/>
</dbReference>
<dbReference type="AlphaFoldDB" id="A0A8C7TTB1"/>
<dbReference type="Proteomes" id="UP000694395">
    <property type="component" value="Chromosome 5"/>
</dbReference>
<name>A0A8C7TTB1_ONCMY</name>
<reference evidence="10" key="3">
    <citation type="submission" date="2025-09" db="UniProtKB">
        <authorList>
            <consortium name="Ensembl"/>
        </authorList>
    </citation>
    <scope>IDENTIFICATION</scope>
</reference>
<evidence type="ECO:0000256" key="6">
    <source>
        <dbReference type="ARBA" id="ARBA00035661"/>
    </source>
</evidence>
<accession>A0A8C7TTB1</accession>
<keyword evidence="2" id="KW-0963">Cytoplasm</keyword>
<evidence type="ECO:0000313" key="11">
    <source>
        <dbReference type="Proteomes" id="UP000694395"/>
    </source>
</evidence>
<dbReference type="Pfam" id="PF10629">
    <property type="entry name" value="CMI2B-like"/>
    <property type="match status" value="1"/>
</dbReference>
<feature type="region of interest" description="Disordered" evidence="8">
    <location>
        <begin position="63"/>
        <end position="82"/>
    </location>
</feature>
<reference evidence="10" key="1">
    <citation type="submission" date="2020-07" db="EMBL/GenBank/DDBJ databases">
        <title>A long reads based de novo assembly of the rainbow trout Arlee double haploid line genome.</title>
        <authorList>
            <person name="Gao G."/>
            <person name="Palti Y."/>
        </authorList>
    </citation>
    <scope>NUCLEOTIDE SEQUENCE [LARGE SCALE GENOMIC DNA]</scope>
</reference>
<keyword evidence="4" id="KW-0966">Cell projection</keyword>
<evidence type="ECO:0000256" key="2">
    <source>
        <dbReference type="ARBA" id="ARBA00022490"/>
    </source>
</evidence>
<feature type="compositionally biased region" description="Basic and acidic residues" evidence="8">
    <location>
        <begin position="71"/>
        <end position="82"/>
    </location>
</feature>
<keyword evidence="11" id="KW-1185">Reference proteome</keyword>
<organism evidence="10 11">
    <name type="scientific">Oncorhynchus mykiss</name>
    <name type="common">Rainbow trout</name>
    <name type="synonym">Salmo gairdneri</name>
    <dbReference type="NCBI Taxonomy" id="8022"/>
    <lineage>
        <taxon>Eukaryota</taxon>
        <taxon>Metazoa</taxon>
        <taxon>Chordata</taxon>
        <taxon>Craniata</taxon>
        <taxon>Vertebrata</taxon>
        <taxon>Euteleostomi</taxon>
        <taxon>Actinopterygii</taxon>
        <taxon>Neopterygii</taxon>
        <taxon>Teleostei</taxon>
        <taxon>Protacanthopterygii</taxon>
        <taxon>Salmoniformes</taxon>
        <taxon>Salmonidae</taxon>
        <taxon>Salmoninae</taxon>
        <taxon>Oncorhynchus</taxon>
    </lineage>
</organism>
<dbReference type="Ensembl" id="ENSOMYT00000091011.2">
    <property type="protein sequence ID" value="ENSOMYP00000083560.2"/>
    <property type="gene ID" value="ENSOMYG00000038538.2"/>
</dbReference>
<protein>
    <recommendedName>
        <fullName evidence="7">Ciliary microtubule inner protein 2B</fullName>
    </recommendedName>
</protein>
<dbReference type="PANTHER" id="PTHR22146:SF8">
    <property type="entry name" value="PROTEIN FAM166B"/>
    <property type="match status" value="1"/>
</dbReference>
<comment type="subcellular location">
    <subcellularLocation>
        <location evidence="1">Cytoplasm</location>
        <location evidence="1">Cytoskeleton</location>
        <location evidence="1">Cilium axoneme</location>
    </subcellularLocation>
</comment>
<comment type="similarity">
    <text evidence="6">Belongs to the CIMIP2 family.</text>
</comment>
<evidence type="ECO:0000259" key="9">
    <source>
        <dbReference type="Pfam" id="PF10629"/>
    </source>
</evidence>
<comment type="function">
    <text evidence="5">Microtubule inner protein (MIP) part of the dynein-decorated doublet microtubules (DMTs) in cilia axoneme, which is required for motile cilia beating.</text>
</comment>
<evidence type="ECO:0000256" key="5">
    <source>
        <dbReference type="ARBA" id="ARBA00035003"/>
    </source>
</evidence>
<evidence type="ECO:0000256" key="3">
    <source>
        <dbReference type="ARBA" id="ARBA00023212"/>
    </source>
</evidence>
<feature type="domain" description="Ciliary microtubule inner protein 2A-C-like" evidence="9">
    <location>
        <begin position="16"/>
        <end position="67"/>
    </location>
</feature>
<dbReference type="GO" id="GO:0015630">
    <property type="term" value="C:microtubule cytoskeleton"/>
    <property type="evidence" value="ECO:0007669"/>
    <property type="project" value="UniProtKB-ARBA"/>
</dbReference>
<dbReference type="GO" id="GO:0005930">
    <property type="term" value="C:axoneme"/>
    <property type="evidence" value="ECO:0007669"/>
    <property type="project" value="UniProtKB-SubCell"/>
</dbReference>
<proteinExistence type="inferred from homology"/>
<evidence type="ECO:0000313" key="10">
    <source>
        <dbReference type="Ensembl" id="ENSOMYP00000083560.2"/>
    </source>
</evidence>
<evidence type="ECO:0000256" key="8">
    <source>
        <dbReference type="SAM" id="MobiDB-lite"/>
    </source>
</evidence>
<sequence>MDEFPPKFSKVLVTPDPQYIPGYAGYCPQLKYHLGKTYGQLTAKLLSSPEVSRSRRLVLHTGRFPSTETDTGPRDENWRSHHGERRNLERMIPGYTGFVPKSQNYFSRTYAETCREALSEFDRDQQRRVRLAPANIPLVSNTTNSEFKPRRLSPPLTAISKDPDPYEALDPWKPKVSPYFMEDSSPHKYFISGFTGYVPKSRFLIGTGYPITTNKALVQFGKEMRSDPTSLRLRGEESGVLPPIPTVYPSHRGLLPSYTGHVPGGPKLIQNTIVPSLTHTVLKSPYFVLKWIISSHGRSCDTVTLLLNYNIILICPQDTSSGTARPLGSLPTMPWG</sequence>
<keyword evidence="3" id="KW-0206">Cytoskeleton</keyword>
<evidence type="ECO:0000256" key="4">
    <source>
        <dbReference type="ARBA" id="ARBA00023273"/>
    </source>
</evidence>
<evidence type="ECO:0000256" key="1">
    <source>
        <dbReference type="ARBA" id="ARBA00004430"/>
    </source>
</evidence>
<evidence type="ECO:0000256" key="7">
    <source>
        <dbReference type="ARBA" id="ARBA00041163"/>
    </source>
</evidence>
<reference evidence="10" key="2">
    <citation type="submission" date="2025-08" db="UniProtKB">
        <authorList>
            <consortium name="Ensembl"/>
        </authorList>
    </citation>
    <scope>IDENTIFICATION</scope>
</reference>
<dbReference type="PANTHER" id="PTHR22146">
    <property type="entry name" value="CAT EYE SYNDROME CRITICAL REGION PROTEIN 6"/>
    <property type="match status" value="1"/>
</dbReference>
<dbReference type="GeneTree" id="ENSGT00940000154822"/>